<sequence>MRTKTLLASTSAALLLTAALAGCSSPAGSGSGADASMSPMPTMSASEAAMMSVTGTFAGENGKNVAGTVTILGDTITLSDFSSDEGPDLHLYLAKGTSEADVTAGTEIAGVKWDAASQTFTLPAGVDAADYTYLVVHCDKALAVFGAAPLSS</sequence>
<keyword evidence="4" id="KW-1185">Reference proteome</keyword>
<keyword evidence="1" id="KW-0732">Signal</keyword>
<evidence type="ECO:0000256" key="1">
    <source>
        <dbReference type="SAM" id="SignalP"/>
    </source>
</evidence>
<protein>
    <submittedName>
        <fullName evidence="3">DM13 domain-containing protein</fullName>
    </submittedName>
</protein>
<name>A0ABS5XXL4_9MICO</name>
<dbReference type="PROSITE" id="PS51549">
    <property type="entry name" value="DM13"/>
    <property type="match status" value="1"/>
</dbReference>
<gene>
    <name evidence="3" type="ORF">J0P97_07105</name>
</gene>
<organism evidence="3 4">
    <name type="scientific">Microbacterium flavum</name>
    <dbReference type="NCBI Taxonomy" id="415216"/>
    <lineage>
        <taxon>Bacteria</taxon>
        <taxon>Bacillati</taxon>
        <taxon>Actinomycetota</taxon>
        <taxon>Actinomycetes</taxon>
        <taxon>Micrococcales</taxon>
        <taxon>Microbacteriaceae</taxon>
        <taxon>Microbacterium</taxon>
    </lineage>
</organism>
<dbReference type="PROSITE" id="PS51257">
    <property type="entry name" value="PROKAR_LIPOPROTEIN"/>
    <property type="match status" value="1"/>
</dbReference>
<proteinExistence type="predicted"/>
<evidence type="ECO:0000259" key="2">
    <source>
        <dbReference type="PROSITE" id="PS51549"/>
    </source>
</evidence>
<evidence type="ECO:0000313" key="3">
    <source>
        <dbReference type="EMBL" id="MBT8797838.1"/>
    </source>
</evidence>
<dbReference type="Proteomes" id="UP000740605">
    <property type="component" value="Unassembled WGS sequence"/>
</dbReference>
<feature type="domain" description="DM13" evidence="2">
    <location>
        <begin position="55"/>
        <end position="151"/>
    </location>
</feature>
<accession>A0ABS5XXL4</accession>
<comment type="caution">
    <text evidence="3">The sequence shown here is derived from an EMBL/GenBank/DDBJ whole genome shotgun (WGS) entry which is preliminary data.</text>
</comment>
<dbReference type="Pfam" id="PF10517">
    <property type="entry name" value="DM13"/>
    <property type="match status" value="1"/>
</dbReference>
<reference evidence="3 4" key="1">
    <citation type="submission" date="2021-03" db="EMBL/GenBank/DDBJ databases">
        <title>Microbacterium pauli sp. nov., isolated from microfiltered milk.</title>
        <authorList>
            <person name="Bellassi P."/>
            <person name="Fontana A."/>
            <person name="Callegari M.L."/>
            <person name="Lorenzo M."/>
            <person name="Cappa F."/>
        </authorList>
    </citation>
    <scope>NUCLEOTIDE SEQUENCE [LARGE SCALE GENOMIC DNA]</scope>
    <source>
        <strain evidence="3 4">DSM 18909</strain>
    </source>
</reference>
<dbReference type="RefSeq" id="WP_215487077.1">
    <property type="nucleotide sequence ID" value="NZ_BAAAPJ010000005.1"/>
</dbReference>
<dbReference type="EMBL" id="JAFLHG010000005">
    <property type="protein sequence ID" value="MBT8797838.1"/>
    <property type="molecule type" value="Genomic_DNA"/>
</dbReference>
<feature type="chain" id="PRO_5046582459" evidence="1">
    <location>
        <begin position="30"/>
        <end position="152"/>
    </location>
</feature>
<feature type="signal peptide" evidence="1">
    <location>
        <begin position="1"/>
        <end position="29"/>
    </location>
</feature>
<evidence type="ECO:0000313" key="4">
    <source>
        <dbReference type="Proteomes" id="UP000740605"/>
    </source>
</evidence>
<dbReference type="InterPro" id="IPR019545">
    <property type="entry name" value="DM13_domain"/>
</dbReference>